<protein>
    <submittedName>
        <fullName evidence="2">3-ketoacyl-CoA synthase</fullName>
    </submittedName>
</protein>
<reference evidence="3" key="1">
    <citation type="submission" date="2013-09" db="EMBL/GenBank/DDBJ databases">
        <title>Corchorus olitorius genome sequencing.</title>
        <authorList>
            <person name="Alam M."/>
            <person name="Haque M.S."/>
            <person name="Islam M.S."/>
            <person name="Emdad E.M."/>
            <person name="Islam M.M."/>
            <person name="Ahmed B."/>
            <person name="Halim A."/>
            <person name="Hossen Q.M.M."/>
            <person name="Hossain M.Z."/>
            <person name="Ahmed R."/>
            <person name="Khan M.M."/>
            <person name="Islam R."/>
            <person name="Rashid M.M."/>
            <person name="Khan S.A."/>
            <person name="Rahman M.S."/>
            <person name="Alam M."/>
            <person name="Yahiya A.S."/>
            <person name="Khan M.S."/>
            <person name="Azam M.S."/>
            <person name="Haque T."/>
            <person name="Lashkar M.Z.H."/>
            <person name="Akhand A.I."/>
            <person name="Morshed G."/>
            <person name="Roy S."/>
            <person name="Uddin K.S."/>
            <person name="Rabeya T."/>
            <person name="Hossain A.S."/>
            <person name="Chowdhury A."/>
            <person name="Snigdha A.R."/>
            <person name="Mortoza M.S."/>
            <person name="Matin S.A."/>
            <person name="Hoque S.M.E."/>
            <person name="Islam M.K."/>
            <person name="Roy D.K."/>
            <person name="Haider R."/>
            <person name="Moosa M.M."/>
            <person name="Elias S.M."/>
            <person name="Hasan A.M."/>
            <person name="Jahan S."/>
            <person name="Shafiuddin M."/>
            <person name="Mahmood N."/>
            <person name="Shommy N.S."/>
        </authorList>
    </citation>
    <scope>NUCLEOTIDE SEQUENCE [LARGE SCALE GENOMIC DNA]</scope>
    <source>
        <strain evidence="3">cv. O-4</strain>
    </source>
</reference>
<gene>
    <name evidence="2" type="ORF">COLO4_15208</name>
</gene>
<proteinExistence type="predicted"/>
<evidence type="ECO:0000256" key="1">
    <source>
        <dbReference type="SAM" id="MobiDB-lite"/>
    </source>
</evidence>
<organism evidence="2 3">
    <name type="scientific">Corchorus olitorius</name>
    <dbReference type="NCBI Taxonomy" id="93759"/>
    <lineage>
        <taxon>Eukaryota</taxon>
        <taxon>Viridiplantae</taxon>
        <taxon>Streptophyta</taxon>
        <taxon>Embryophyta</taxon>
        <taxon>Tracheophyta</taxon>
        <taxon>Spermatophyta</taxon>
        <taxon>Magnoliopsida</taxon>
        <taxon>eudicotyledons</taxon>
        <taxon>Gunneridae</taxon>
        <taxon>Pentapetalae</taxon>
        <taxon>rosids</taxon>
        <taxon>malvids</taxon>
        <taxon>Malvales</taxon>
        <taxon>Malvaceae</taxon>
        <taxon>Grewioideae</taxon>
        <taxon>Apeibeae</taxon>
        <taxon>Corchorus</taxon>
    </lineage>
</organism>
<dbReference type="EMBL" id="AWUE01015615">
    <property type="protein sequence ID" value="OMO96563.1"/>
    <property type="molecule type" value="Genomic_DNA"/>
</dbReference>
<feature type="compositionally biased region" description="Polar residues" evidence="1">
    <location>
        <begin position="18"/>
        <end position="32"/>
    </location>
</feature>
<dbReference type="Proteomes" id="UP000187203">
    <property type="component" value="Unassembled WGS sequence"/>
</dbReference>
<comment type="caution">
    <text evidence="2">The sequence shown here is derived from an EMBL/GenBank/DDBJ whole genome shotgun (WGS) entry which is preliminary data.</text>
</comment>
<sequence>MAAHQEGTKGTTKRHTATHSYTQCRTNQQTPLHTAIPEPTTKIKQNITRQTKGIFFTKIGN</sequence>
<evidence type="ECO:0000313" key="3">
    <source>
        <dbReference type="Proteomes" id="UP000187203"/>
    </source>
</evidence>
<dbReference type="AlphaFoldDB" id="A0A1R3JP42"/>
<accession>A0A1R3JP42</accession>
<evidence type="ECO:0000313" key="2">
    <source>
        <dbReference type="EMBL" id="OMO96563.1"/>
    </source>
</evidence>
<feature type="region of interest" description="Disordered" evidence="1">
    <location>
        <begin position="1"/>
        <end position="45"/>
    </location>
</feature>
<keyword evidence="3" id="KW-1185">Reference proteome</keyword>
<name>A0A1R3JP42_9ROSI</name>